<dbReference type="InterPro" id="IPR005844">
    <property type="entry name" value="A-D-PHexomutase_a/b/a-I"/>
</dbReference>
<comment type="cofactor">
    <cofactor evidence="1">
        <name>Mg(2+)</name>
        <dbReference type="ChEBI" id="CHEBI:18420"/>
    </cofactor>
</comment>
<dbReference type="Gene3D" id="3.40.120.10">
    <property type="entry name" value="Alpha-D-Glucose-1,6-Bisphosphate, subunit A, domain 3"/>
    <property type="match status" value="3"/>
</dbReference>
<comment type="similarity">
    <text evidence="2 7">Belongs to the phosphohexose mutase family.</text>
</comment>
<dbReference type="SUPFAM" id="SSF53738">
    <property type="entry name" value="Phosphoglucomutase, first 3 domains"/>
    <property type="match status" value="3"/>
</dbReference>
<proteinExistence type="inferred from homology"/>
<dbReference type="Pfam" id="PF02880">
    <property type="entry name" value="PGM_PMM_III"/>
    <property type="match status" value="1"/>
</dbReference>
<evidence type="ECO:0000256" key="2">
    <source>
        <dbReference type="ARBA" id="ARBA00010231"/>
    </source>
</evidence>
<dbReference type="InterPro" id="IPR016055">
    <property type="entry name" value="A-D-PHexomutase_a/b/a-I/II/III"/>
</dbReference>
<evidence type="ECO:0000259" key="9">
    <source>
        <dbReference type="Pfam" id="PF02879"/>
    </source>
</evidence>
<dbReference type="Pfam" id="PF02879">
    <property type="entry name" value="PGM_PMM_II"/>
    <property type="match status" value="1"/>
</dbReference>
<keyword evidence="12" id="KW-1185">Reference proteome</keyword>
<evidence type="ECO:0000256" key="1">
    <source>
        <dbReference type="ARBA" id="ARBA00001946"/>
    </source>
</evidence>
<organism evidence="11 12">
    <name type="scientific">Streptomyces zaomyceticus</name>
    <dbReference type="NCBI Taxonomy" id="68286"/>
    <lineage>
        <taxon>Bacteria</taxon>
        <taxon>Bacillati</taxon>
        <taxon>Actinomycetota</taxon>
        <taxon>Actinomycetes</taxon>
        <taxon>Kitasatosporales</taxon>
        <taxon>Streptomycetaceae</taxon>
        <taxon>Streptomyces</taxon>
    </lineage>
</organism>
<dbReference type="Gene3D" id="3.30.310.50">
    <property type="entry name" value="Alpha-D-phosphohexomutase, C-terminal domain"/>
    <property type="match status" value="1"/>
</dbReference>
<dbReference type="Proteomes" id="UP001622594">
    <property type="component" value="Chromosome"/>
</dbReference>
<dbReference type="PANTHER" id="PTHR45745:SF1">
    <property type="entry name" value="PHOSPHOGLUCOMUTASE 2B-RELATED"/>
    <property type="match status" value="1"/>
</dbReference>
<dbReference type="RefSeq" id="WP_327160449.1">
    <property type="nucleotide sequence ID" value="NZ_CP108062.1"/>
</dbReference>
<evidence type="ECO:0000256" key="3">
    <source>
        <dbReference type="ARBA" id="ARBA00022553"/>
    </source>
</evidence>
<dbReference type="InterPro" id="IPR005846">
    <property type="entry name" value="A-D-PHexomutase_a/b/a-III"/>
</dbReference>
<dbReference type="EC" id="5.4.2.2" evidence="11"/>
<dbReference type="SUPFAM" id="SSF55957">
    <property type="entry name" value="Phosphoglucomutase, C-terminal domain"/>
    <property type="match status" value="1"/>
</dbReference>
<dbReference type="PANTHER" id="PTHR45745">
    <property type="entry name" value="PHOSPHOMANNOMUTASE 45A"/>
    <property type="match status" value="1"/>
</dbReference>
<evidence type="ECO:0000256" key="6">
    <source>
        <dbReference type="ARBA" id="ARBA00023235"/>
    </source>
</evidence>
<evidence type="ECO:0000259" key="10">
    <source>
        <dbReference type="Pfam" id="PF02880"/>
    </source>
</evidence>
<dbReference type="GO" id="GO:0004614">
    <property type="term" value="F:phosphoglucomutase activity"/>
    <property type="evidence" value="ECO:0007669"/>
    <property type="project" value="UniProtKB-EC"/>
</dbReference>
<dbReference type="InterPro" id="IPR036900">
    <property type="entry name" value="A-D-PHexomutase_C_sf"/>
</dbReference>
<evidence type="ECO:0000313" key="12">
    <source>
        <dbReference type="Proteomes" id="UP001622594"/>
    </source>
</evidence>
<dbReference type="Pfam" id="PF02878">
    <property type="entry name" value="PGM_PMM_I"/>
    <property type="match status" value="1"/>
</dbReference>
<name>A0ABZ1LM29_9ACTN</name>
<keyword evidence="4 7" id="KW-0479">Metal-binding</keyword>
<sequence>MPENRTEADVRNEKDLIDVDRVVDAYHALRPDPGELGQRVVFGTNGHRGASLDAAFNDDHIAAISQAIAERRAARGITGPLFLGRDPHALSEPALATALEVFAANGVTVLRDAPGAYTPTPAVSHAVLAHNRRHGRTAPADGVVITPSHNPPGDGGYKYNEPHGGPASATTTAWIERRANALIAGGLTEVRRMSSARAEASDTTGRHDFLGAYVDELASVLDLDAVRASGVRIGADPLGGASVAYWGRIAEQYGLDLTVLDERTDPTWWFLAPDKDGKLRTDCSSPHTMAQVTERRHRFDVIVANDADADRHSIVTPDGGLLPANHYQAVAAAHLHAHRDRWPTAAGIGKSVVTTALMDRVAADLGRPLVEVPVGFKWFTEGLRSGRLCWGGEESAGASFLRRDGSVWTTDKDGIVPALLAAEIIAVSGTSPSAHWEGITDRLGRPHYVRADAPATPRQRAALAGLSADRLPGGRLAGEDVTSVLTRAPGSGTPLGGIKVSTRNAWFAARPSGTEHVHKVYAESFLGPDHLARVLEEAQAMVDKAIRD</sequence>
<dbReference type="EMBL" id="CP108188">
    <property type="protein sequence ID" value="WTR74149.1"/>
    <property type="molecule type" value="Genomic_DNA"/>
</dbReference>
<evidence type="ECO:0000259" key="8">
    <source>
        <dbReference type="Pfam" id="PF02878"/>
    </source>
</evidence>
<keyword evidence="3" id="KW-0597">Phosphoprotein</keyword>
<evidence type="ECO:0000256" key="4">
    <source>
        <dbReference type="ARBA" id="ARBA00022723"/>
    </source>
</evidence>
<feature type="domain" description="Alpha-D-phosphohexomutase alpha/beta/alpha" evidence="8">
    <location>
        <begin position="40"/>
        <end position="181"/>
    </location>
</feature>
<evidence type="ECO:0000256" key="7">
    <source>
        <dbReference type="RuleBase" id="RU004326"/>
    </source>
</evidence>
<evidence type="ECO:0000256" key="5">
    <source>
        <dbReference type="ARBA" id="ARBA00022842"/>
    </source>
</evidence>
<dbReference type="InterPro" id="IPR005845">
    <property type="entry name" value="A-D-PHexomutase_a/b/a-II"/>
</dbReference>
<keyword evidence="5 7" id="KW-0460">Magnesium</keyword>
<gene>
    <name evidence="11" type="ORF">OG814_35135</name>
</gene>
<keyword evidence="6 11" id="KW-0413">Isomerase</keyword>
<accession>A0ABZ1LM29</accession>
<dbReference type="InterPro" id="IPR016066">
    <property type="entry name" value="A-D-PHexomutase_CS"/>
</dbReference>
<dbReference type="PROSITE" id="PS00710">
    <property type="entry name" value="PGM_PMM"/>
    <property type="match status" value="1"/>
</dbReference>
<reference evidence="11 12" key="1">
    <citation type="submission" date="2022-10" db="EMBL/GenBank/DDBJ databases">
        <title>The complete genomes of actinobacterial strains from the NBC collection.</title>
        <authorList>
            <person name="Joergensen T.S."/>
            <person name="Alvarez Arevalo M."/>
            <person name="Sterndorff E.B."/>
            <person name="Faurdal D."/>
            <person name="Vuksanovic O."/>
            <person name="Mourched A.-S."/>
            <person name="Charusanti P."/>
            <person name="Shaw S."/>
            <person name="Blin K."/>
            <person name="Weber T."/>
        </authorList>
    </citation>
    <scope>NUCLEOTIDE SEQUENCE [LARGE SCALE GENOMIC DNA]</scope>
    <source>
        <strain evidence="11 12">NBC_00123</strain>
    </source>
</reference>
<feature type="domain" description="Alpha-D-phosphohexomutase alpha/beta/alpha" evidence="9">
    <location>
        <begin position="212"/>
        <end position="319"/>
    </location>
</feature>
<evidence type="ECO:0000313" key="11">
    <source>
        <dbReference type="EMBL" id="WTR74149.1"/>
    </source>
</evidence>
<feature type="domain" description="Alpha-D-phosphohexomutase alpha/beta/alpha" evidence="10">
    <location>
        <begin position="325"/>
        <end position="437"/>
    </location>
</feature>
<protein>
    <submittedName>
        <fullName evidence="11">Phosphoglucomutase, alpha-D-glucose phosphate-specific</fullName>
        <ecNumber evidence="11">5.4.2.2</ecNumber>
    </submittedName>
</protein>